<accession>A0A9W5Z0S8</accession>
<reference evidence="1" key="1">
    <citation type="submission" date="2022-07" db="EMBL/GenBank/DDBJ databases">
        <title>Taxonomy of Aspergillus series Nigri: significant species reduction supported by multi-species coalescent approaches.</title>
        <authorList>
            <person name="Bian C."/>
            <person name="Kusuya Y."/>
            <person name="Sklenar F."/>
            <person name="D'hooge E."/>
            <person name="Yaguchi T."/>
            <person name="Takahashi H."/>
            <person name="Hubka V."/>
        </authorList>
    </citation>
    <scope>NUCLEOTIDE SEQUENCE</scope>
    <source>
        <strain evidence="1">CBS 733.88</strain>
    </source>
</reference>
<comment type="caution">
    <text evidence="1">The sequence shown here is derived from an EMBL/GenBank/DDBJ whole genome shotgun (WGS) entry which is preliminary data.</text>
</comment>
<dbReference type="Proteomes" id="UP001143548">
    <property type="component" value="Unassembled WGS sequence"/>
</dbReference>
<evidence type="ECO:0000313" key="1">
    <source>
        <dbReference type="EMBL" id="GKZ27284.1"/>
    </source>
</evidence>
<sequence length="276" mass="31606">MTAIVVPPEQVNPNMVPDHEVSLLLDPDKVLTAAYEFTDSIRSAFDVKPPVTMINVQFLDTNDKEIYSSNWSARIRKFENEDKFELTYKKRYAITNSNINAALTVANEDGFNATHKNYEAQVEWDFQMKTLSISRKKKGPDAGIGHTNLPAESDSCQMLIDEAPDKFDKWKPYRSLSNKWHPRNWGTSALRESRIFGPVLMSRFTGSWNGLKLYLEVWPLRNSTDTGIEHLVEVSFKTDSETTASVEHGNLAAFLRSKDWLLQQDSSMTKLIMDRY</sequence>
<dbReference type="EMBL" id="BROQ01000197">
    <property type="protein sequence ID" value="GKZ27284.1"/>
    <property type="molecule type" value="Genomic_DNA"/>
</dbReference>
<gene>
    <name evidence="1" type="ORF">AbraCBS73388_004061</name>
</gene>
<dbReference type="AlphaFoldDB" id="A0A9W5Z0S8"/>
<organism evidence="1 2">
    <name type="scientific">Aspergillus brasiliensis</name>
    <dbReference type="NCBI Taxonomy" id="319629"/>
    <lineage>
        <taxon>Eukaryota</taxon>
        <taxon>Fungi</taxon>
        <taxon>Dikarya</taxon>
        <taxon>Ascomycota</taxon>
        <taxon>Pezizomycotina</taxon>
        <taxon>Eurotiomycetes</taxon>
        <taxon>Eurotiomycetidae</taxon>
        <taxon>Eurotiales</taxon>
        <taxon>Aspergillaceae</taxon>
        <taxon>Aspergillus</taxon>
        <taxon>Aspergillus subgen. Circumdati</taxon>
    </lineage>
</organism>
<protein>
    <recommendedName>
        <fullName evidence="3">CYTH domain-containing protein</fullName>
    </recommendedName>
</protein>
<name>A0A9W5Z0S8_9EURO</name>
<proteinExistence type="predicted"/>
<evidence type="ECO:0008006" key="3">
    <source>
        <dbReference type="Google" id="ProtNLM"/>
    </source>
</evidence>
<dbReference type="Gene3D" id="2.40.320.10">
    <property type="entry name" value="Hypothetical Protein Pfu-838710-001"/>
    <property type="match status" value="1"/>
</dbReference>
<evidence type="ECO:0000313" key="2">
    <source>
        <dbReference type="Proteomes" id="UP001143548"/>
    </source>
</evidence>